<accession>A0A0N9SE29</accession>
<reference evidence="8" key="1">
    <citation type="journal article" date="2015" name="J. Virol.">
        <title>Whole-Genome Sequencing of Kaposi's Sarcoma-Associated Herpesvirus from Zambian Kaposi's Sarcoma Biopsy Specimens Reveals Unique Viral Diversity.</title>
        <authorList>
            <person name="Olp L.N."/>
            <person name="Jeanniard A."/>
            <person name="Marimo C."/>
            <person name="West J.T."/>
            <person name="Wood C."/>
        </authorList>
    </citation>
    <scope>NUCLEOTIDE SEQUENCE</scope>
    <source>
        <strain evidence="1">ZM027</strain>
        <strain evidence="2">ZM091</strain>
        <strain evidence="3">ZM102</strain>
        <strain evidence="4">ZM108</strain>
        <strain evidence="5">ZM114</strain>
        <strain evidence="6">ZM117</strain>
        <strain evidence="7">ZM121</strain>
        <strain evidence="8">ZM128</strain>
        <strain evidence="9">ZM130</strain>
    </source>
</reference>
<evidence type="ECO:0000313" key="2">
    <source>
        <dbReference type="EMBL" id="ALH44378.1"/>
    </source>
</evidence>
<evidence type="ECO:0000313" key="3">
    <source>
        <dbReference type="EMBL" id="ALH44553.1"/>
    </source>
</evidence>
<dbReference type="EMBL" id="MT510668">
    <property type="protein sequence ID" value="QLI56191.1"/>
    <property type="molecule type" value="Genomic_DNA"/>
</dbReference>
<evidence type="ECO:0000313" key="11">
    <source>
        <dbReference type="EMBL" id="QLI56013.1"/>
    </source>
</evidence>
<dbReference type="EMBL" id="MT510666">
    <property type="protein sequence ID" value="QLI56013.1"/>
    <property type="molecule type" value="Genomic_DNA"/>
</dbReference>
<reference evidence="11" key="3">
    <citation type="submission" date="2020-05" db="EMBL/GenBank/DDBJ databases">
        <authorList>
            <person name="Santiago J.C.A."/>
        </authorList>
    </citation>
    <scope>NUCLEOTIDE SEQUENCE</scope>
    <source>
        <strain evidence="11">U020-B</strain>
        <strain evidence="12">U020-C</strain>
        <strain evidence="13">U020-o1</strain>
        <strain evidence="14">U023-o1</strain>
    </source>
</reference>
<dbReference type="EMBL" id="MT510669">
    <property type="protein sequence ID" value="QLI56280.1"/>
    <property type="molecule type" value="Genomic_DNA"/>
</dbReference>
<dbReference type="EMBL" id="MK876734">
    <property type="protein sequence ID" value="QKE51460.1"/>
    <property type="molecule type" value="Genomic_DNA"/>
</dbReference>
<evidence type="ECO:0000313" key="1">
    <source>
        <dbReference type="EMBL" id="ALH44290.1"/>
    </source>
</evidence>
<name>A0A0N9SE29_HHV8</name>
<dbReference type="EMBL" id="KT271462">
    <property type="protein sequence ID" value="ALH44993.1"/>
    <property type="molecule type" value="Genomic_DNA"/>
</dbReference>
<dbReference type="EMBL" id="MT510667">
    <property type="protein sequence ID" value="QLI56101.1"/>
    <property type="molecule type" value="Genomic_DNA"/>
</dbReference>
<evidence type="ECO:0000313" key="5">
    <source>
        <dbReference type="EMBL" id="ALH44817.1"/>
    </source>
</evidence>
<dbReference type="EMBL" id="KT271459">
    <property type="protein sequence ID" value="ALH44729.1"/>
    <property type="molecule type" value="Genomic_DNA"/>
</dbReference>
<dbReference type="InterPro" id="IPR006878">
    <property type="entry name" value="Herpes_BBRF1"/>
</dbReference>
<evidence type="ECO:0000313" key="13">
    <source>
        <dbReference type="EMBL" id="QLI56191.1"/>
    </source>
</evidence>
<dbReference type="EMBL" id="KT271468">
    <property type="protein sequence ID" value="ALH45517.1"/>
    <property type="molecule type" value="Genomic_DNA"/>
</dbReference>
<dbReference type="EMBL" id="KT271455">
    <property type="protein sequence ID" value="ALH44378.1"/>
    <property type="molecule type" value="Genomic_DNA"/>
</dbReference>
<dbReference type="EMBL" id="KT271454">
    <property type="protein sequence ID" value="ALH44290.1"/>
    <property type="molecule type" value="Genomic_DNA"/>
</dbReference>
<dbReference type="Pfam" id="PF04793">
    <property type="entry name" value="Herpes_BBRF1"/>
    <property type="match status" value="1"/>
</dbReference>
<dbReference type="EMBL" id="KT271467">
    <property type="protein sequence ID" value="ALH45431.1"/>
    <property type="molecule type" value="Genomic_DNA"/>
</dbReference>
<evidence type="ECO:0000313" key="8">
    <source>
        <dbReference type="EMBL" id="ALH45431.1"/>
    </source>
</evidence>
<protein>
    <submittedName>
        <fullName evidence="8">ORF49</fullName>
    </submittedName>
</protein>
<evidence type="ECO:0000313" key="7">
    <source>
        <dbReference type="EMBL" id="ALH45167.1"/>
    </source>
</evidence>
<organismHost>
    <name type="scientific">Homo sapiens</name>
    <name type="common">Human</name>
    <dbReference type="NCBI Taxonomy" id="9606"/>
</organismHost>
<dbReference type="EMBL" id="KT271457">
    <property type="protein sequence ID" value="ALH44553.1"/>
    <property type="molecule type" value="Genomic_DNA"/>
</dbReference>
<dbReference type="EMBL" id="KT271464">
    <property type="protein sequence ID" value="ALH45167.1"/>
    <property type="molecule type" value="Genomic_DNA"/>
</dbReference>
<proteinExistence type="predicted"/>
<evidence type="ECO:0000313" key="6">
    <source>
        <dbReference type="EMBL" id="ALH44993.1"/>
    </source>
</evidence>
<evidence type="ECO:0000313" key="4">
    <source>
        <dbReference type="EMBL" id="ALH44729.1"/>
    </source>
</evidence>
<evidence type="ECO:0000313" key="9">
    <source>
        <dbReference type="EMBL" id="ALH45517.1"/>
    </source>
</evidence>
<organism evidence="8">
    <name type="scientific">Human herpesvirus 8</name>
    <name type="common">HHV-8</name>
    <name type="synonym">Kaposi's sarcoma-associated herpesvirus</name>
    <dbReference type="NCBI Taxonomy" id="37296"/>
    <lineage>
        <taxon>Viruses</taxon>
        <taxon>Duplodnaviria</taxon>
        <taxon>Heunggongvirae</taxon>
        <taxon>Peploviricota</taxon>
        <taxon>Herviviricetes</taxon>
        <taxon>Herpesvirales</taxon>
        <taxon>Orthoherpesviridae</taxon>
        <taxon>Gammaherpesvirinae</taxon>
        <taxon>Rhadinovirus</taxon>
        <taxon>Rhadinovirus humangamma8</taxon>
    </lineage>
</organism>
<reference evidence="10" key="2">
    <citation type="submission" date="2019-04" db="EMBL/GenBank/DDBJ databases">
        <title>Spread of a new Kaposi's sarcoma-associated herpesvirus variant driving severe pathologies in men who have sex with men.</title>
        <authorList>
            <person name="Jary A."/>
            <person name="Leducq V."/>
            <person name="Desire N."/>
            <person name="Palich R."/>
            <person name="Joly V."/>
            <person name="Canestri A."/>
            <person name="Gothland A."/>
            <person name="Lambert-Niclot S."/>
            <person name="Surgers L."/>
            <person name="Amiel C."/>
            <person name="Descamps D."/>
            <person name="Spano J.-P."/>
            <person name="Katlama C."/>
            <person name="Calvez V."/>
            <person name="Marcelin A.-G."/>
        </authorList>
    </citation>
    <scope>NUCLEOTIDE SEQUENCE</scope>
    <source>
        <strain evidence="10">P072_MCD</strain>
    </source>
</reference>
<evidence type="ECO:0000313" key="10">
    <source>
        <dbReference type="EMBL" id="QKE51460.1"/>
    </source>
</evidence>
<evidence type="ECO:0000313" key="14">
    <source>
        <dbReference type="EMBL" id="QLI56280.1"/>
    </source>
</evidence>
<dbReference type="EMBL" id="KT271460">
    <property type="protein sequence ID" value="ALH44817.1"/>
    <property type="molecule type" value="Genomic_DNA"/>
</dbReference>
<gene>
    <name evidence="8" type="primary">ORF49</name>
</gene>
<sequence>MTSRRPLKDHLFNHLFRYHYPSWDQILQELDTLSVATLNPDCHVPALNVEKTLYLAKTIQILVQHRQSEPYLVPAARANLAYSLQQLYKLGNDKIRGVINGMLPLVDAGCIGFERELIKGLPKVLTLQYPHTAPLESEPPTADCTEWCLSHFVGASGRLRSEVRDILTTHNGTCAPSFQWMASVVKKFFLVETVIYEDFQDTDFNVQLNLCFFWTAVVQMYQRCIYEQKLVHIISTSLTLLKSTARSFFAWYDLYRPNLGSAALVKYTEHLIRALTPDCSDVELGELCSHLHHCKHALFSIQ</sequence>
<reference evidence="11" key="4">
    <citation type="submission" date="2020-07" db="EMBL/GenBank/DDBJ databases">
        <title>Tumor-specific changes in Kaposi sarcoma-associated herpesvirus genomes in Ugandan adults with Kaposi sarcoma.</title>
        <authorList>
            <person name="Goldman J.D."/>
            <person name="Zhao H."/>
            <person name="Pankow A.P."/>
            <person name="Okuku F."/>
            <person name="Schmitt M.W."/>
            <person name="Chen L.H."/>
            <person name="Hill C.A."/>
            <person name="Casper C."/>
            <person name="Phipps W.T."/>
            <person name="Mullins J.I."/>
        </authorList>
    </citation>
    <scope>NUCLEOTIDE SEQUENCE</scope>
    <source>
        <strain evidence="11">U020-B</strain>
        <strain evidence="12">U020-C</strain>
        <strain evidence="13">U020-o1</strain>
        <strain evidence="14">U023-o1</strain>
    </source>
</reference>
<evidence type="ECO:0000313" key="12">
    <source>
        <dbReference type="EMBL" id="QLI56101.1"/>
    </source>
</evidence>